<protein>
    <submittedName>
        <fullName evidence="3">Uncharacterized protein</fullName>
    </submittedName>
</protein>
<sequence length="2929" mass="299563">MHATAATALRVAPLGVRGTKGDGGGGSSPDAERADDKRRPPQTSAPPVEPGILPQLSKARSVRAVLELLRRYRGSDPDSDGPVEPQVEVYVSALRALAFCLRPFTDMSAARAAAAMAEVGAAIQPARPLADLSRSEQDELQRFSGLYNTYGTYDSQAAVRSMVSELSVDYVHLSFRQLAAAVASLEVLLPALGPPHDRREARDVRGLVTAAPYVASNGLQAQAAATAAGSSAAAAEELKLKDLCEGFAGVHRVAALVRAGVASVQAVEKAAQQGKPAAAAPAMALPSPSPLPPSVGAWDLFGDEDELALLGDGEAGGQGGWAEELERLQLDAIDGSWNFLRSSVLSGPTVRRLAAPAGMADLAAVLQLADLYGGSLPYTCRVAVRRRADELLRAEAEAEAEAPRVKAKDVDTPQPQQRRQQQQQQQLEGAPQPDLDVPSLARLVQYWAAMRNRQPLTTSTAVEDEHEAERDWLCRMATLVLETQDAEAAARREELQAGAAMLKSRLRKLEGEVKEAEKAVRDADAQLWKAGGKAKTGKKGRKREGVTGSGSSSDGDDAGGGEAAEAARQALAEAKARFERLDAEAKSAKAEMAAAERALKGMGRPPPGAGQRLDSAELAGMLAVVAPCVAAGAAASSAASSAGRDRELERLGAVAESAVRQRLDDMPAPDSVAALQALVLHLRRPPTVELLRPALRRLTSVSSAEPSLGPEDAIMLLSVLRASPPAAAALAAPGAVDAGSHEDLAAVLRGLLSALLQEATADSDALLLKERLLRGVLLPLAAAGCRLDGAHADVYGASLAQWLDEARRGRPEAIDAREALLLLQALPDVEGHRLPAGLRQGVLSLLRTSLEAPCDEPALLAELMLATGAALERVGGGAPAEERLPSELRPLLRPALERLLLPLQAALPQGTVLAVGTVAGEDPSAAATAQPPVGGARLADLAHLLFVQLRWRGDGGPGGGHGGDGRAQELLARMLAVALRAFGGEPATAALPGSGGGGATGARLLEACAEIGYAPPRELRTRLYAAAEAEVLCWTGGGAGAGTQDPAFGAGAASAGQLLRLVRSLSSVEGRLEAAGEAVANGGGGNSFTTADSASDHGGAWGPLQALLQAVAKALLLEPFLKDVSARPGELVAAVRQLAALGLQMPPGWLAAYAEALDRLAPQLAAADVAAATNGLVQLLLAPRGATEVPAEVSEPAEVQGASLAAVASCLNALACCAGRLELEADGFTRRDLGLLLADLHSLVQLAPRPGPPPGLSPQARAPEDLAAAQRHGGEEGVAATGVAPGTVVAGEVALAADDGPGSAAERPQAVRGRAWVQAPEPEPVGGTGEEPRLSPPELPTSQAPTASPAPLPQSTTPLTAAAVAAWGRAHTLFVSSSSSQPPLKPQLKKGKEPAYDALPSYSPSELVRVVGAVLWYELDADRSGGEGQDGRCADEAWLGACCEALLLRVQRPPAPLALGLLRLGSRLLCQPPTATAAGATQLASGAPSKTSLANLTARPAAAAVIQVVQASLSTLALLPAEQPPPGGAPEGCDQGADTARQRPPAVQVQLAEASRLLAAALAEGIRPEPAVAAAFAVALLEGAATGPPSGLHTGGSGFLSGPAVADPVDGPGVLELNAAEAEAEAGAWVALAESLQRVLLPTLPLLRAAVTADASTTVERDAGNAWRRQRLRSALLRLAPLLPAASCCQLAALCVWCSQAGEGVAPVPWWRAVRRELERRLAEEAEALTAEAEGPRAAFTAAELAAVCYGLEMGGAGVPVQATSRLAALLPSAGAARKQAAAASQDPAPRAEKGEAGAPVADGGGAGEAKPARIVTRIRGVPASLAGVLSLQLLWAARSCGRLEGMPAHAWASAYGMAGRAAWGGPPAEVLTWPQLAQLVVLRAEAGRAHEAAQRAAKYAAASHGAASEALQDDGGKEGDDDRSSPARLPTPVYLQDVPEWFAASWLGALAAGSQRAKPGGDLSDREPPQSKQGGPAVDSDSVAAWALAYCLPDGHGESADSLSAGGDGLGLDPWSQALFGMAASGNRFRWRPAAGAQHSARGPLPPYAVPLLGAALRALEEPPAGVGAGWQPPGALRLADVAALLWRMEGRPGWALPAAPRDALVARLAGLLEGQSGGGGRGGQGSEDAAALGEVAEALAAVLSSLQPSRESVTAALPALTALAPYADQELYGTVVRERSARAVLATGLAAGLSALCAREPPSGCEAAVCAAVVAARTMAALLVAGPFAAQVAAAAAAVAAGPAPSDASHSGGRAGAVGGAVLSLQRNEVAGLVAALLDAGGDAPLPAAAAAVLLRLLSTDGVVADLNPEHADRAAHHSLRDVGLPMPDAVAALLLRRWGIRTGPADSGEGAATPLQMWAVAQQQWSAPRYAEALLRAGASAVWGQVALGQMGSLPAFGIDASVILRGLEALRSAGVREALAPPQRPVASTAPGAVAAMREASLTSRAGYDAQGPYAKVFDALARSVVVRSQGRRLIEAGPAGPLGHLLAAAMGGEGLSLAEAARALELMAALLERLDGAQCLSMYVSAVTVMKGCLLARSQAELDRMVAADPAAMWAFLEAASKTCGQFYNQLVHKRRLRELAEAAGAQGDVTPTDPRVTAAEAAQERVLYDLVGVNGSYLLTAPTALMLWRAVRPMIDAHNQALKEFDQMHPHLVGQGLADPRIGTEAAAARTHGPQLLPEADPRVISAKRLGLLYGALALRGAAASKGTKEAELKRTQEVDLKRTQEEELKRTQEVELKPAQEAEGHGYEGFRGLKDGGELGGGRWAVALAYAVDPMWAEAQLIKSYLRGAKAAGQAGSAGGAAGEVARAGGAEAQRESAAAAPDAAVGGGSSAESLIMSSVLDNDVVRALLPYGHAWIRNQKQERQVAAAAAEGAVGGEADEEGQEGAAASGDPVLRFVWVRAPGPGAKEEGGGSRKKRKGRR</sequence>
<feature type="compositionally biased region" description="Basic and acidic residues" evidence="2">
    <location>
        <begin position="1915"/>
        <end position="1926"/>
    </location>
</feature>
<proteinExistence type="predicted"/>
<feature type="compositionally biased region" description="Basic and acidic residues" evidence="2">
    <location>
        <begin position="30"/>
        <end position="39"/>
    </location>
</feature>
<feature type="region of interest" description="Disordered" evidence="2">
    <location>
        <begin position="2879"/>
        <end position="2929"/>
    </location>
</feature>
<feature type="compositionally biased region" description="Low complexity" evidence="2">
    <location>
        <begin position="1340"/>
        <end position="1356"/>
    </location>
</feature>
<feature type="region of interest" description="Disordered" evidence="2">
    <location>
        <begin position="1248"/>
        <end position="1276"/>
    </location>
</feature>
<organism evidence="3 4">
    <name type="scientific">Gonium pectorale</name>
    <name type="common">Green alga</name>
    <dbReference type="NCBI Taxonomy" id="33097"/>
    <lineage>
        <taxon>Eukaryota</taxon>
        <taxon>Viridiplantae</taxon>
        <taxon>Chlorophyta</taxon>
        <taxon>core chlorophytes</taxon>
        <taxon>Chlorophyceae</taxon>
        <taxon>CS clade</taxon>
        <taxon>Chlamydomonadales</taxon>
        <taxon>Volvocaceae</taxon>
        <taxon>Gonium</taxon>
    </lineage>
</organism>
<feature type="region of interest" description="Disordered" evidence="2">
    <location>
        <begin position="1523"/>
        <end position="1544"/>
    </location>
</feature>
<reference evidence="4" key="1">
    <citation type="journal article" date="2016" name="Nat. Commun.">
        <title>The Gonium pectorale genome demonstrates co-option of cell cycle regulation during the evolution of multicellularity.</title>
        <authorList>
            <person name="Hanschen E.R."/>
            <person name="Marriage T.N."/>
            <person name="Ferris P.J."/>
            <person name="Hamaji T."/>
            <person name="Toyoda A."/>
            <person name="Fujiyama A."/>
            <person name="Neme R."/>
            <person name="Noguchi H."/>
            <person name="Minakuchi Y."/>
            <person name="Suzuki M."/>
            <person name="Kawai-Toyooka H."/>
            <person name="Smith D.R."/>
            <person name="Sparks H."/>
            <person name="Anderson J."/>
            <person name="Bakaric R."/>
            <person name="Luria V."/>
            <person name="Karger A."/>
            <person name="Kirschner M.W."/>
            <person name="Durand P.M."/>
            <person name="Michod R.E."/>
            <person name="Nozaki H."/>
            <person name="Olson B.J."/>
        </authorList>
    </citation>
    <scope>NUCLEOTIDE SEQUENCE [LARGE SCALE GENOMIC DNA]</scope>
    <source>
        <strain evidence="4">NIES-2863</strain>
    </source>
</reference>
<evidence type="ECO:0000313" key="4">
    <source>
        <dbReference type="Proteomes" id="UP000075714"/>
    </source>
</evidence>
<evidence type="ECO:0000313" key="3">
    <source>
        <dbReference type="EMBL" id="KXZ52641.1"/>
    </source>
</evidence>
<evidence type="ECO:0000256" key="2">
    <source>
        <dbReference type="SAM" id="MobiDB-lite"/>
    </source>
</evidence>
<keyword evidence="1" id="KW-0175">Coiled coil</keyword>
<name>A0A150GS57_GONPE</name>
<accession>A0A150GS57</accession>
<evidence type="ECO:0000256" key="1">
    <source>
        <dbReference type="SAM" id="Coils"/>
    </source>
</evidence>
<gene>
    <name evidence="3" type="ORF">GPECTOR_9g686</name>
</gene>
<dbReference type="Proteomes" id="UP000075714">
    <property type="component" value="Unassembled WGS sequence"/>
</dbReference>
<feature type="coiled-coil region" evidence="1">
    <location>
        <begin position="492"/>
        <end position="526"/>
    </location>
</feature>
<dbReference type="STRING" id="33097.A0A150GS57"/>
<keyword evidence="4" id="KW-1185">Reference proteome</keyword>
<feature type="region of interest" description="Disordered" evidence="2">
    <location>
        <begin position="1781"/>
        <end position="1810"/>
    </location>
</feature>
<feature type="region of interest" description="Disordered" evidence="2">
    <location>
        <begin position="1905"/>
        <end position="1931"/>
    </location>
</feature>
<feature type="region of interest" description="Disordered" evidence="2">
    <location>
        <begin position="1955"/>
        <end position="1980"/>
    </location>
</feature>
<feature type="compositionally biased region" description="Low complexity" evidence="2">
    <location>
        <begin position="413"/>
        <end position="426"/>
    </location>
</feature>
<feature type="region of interest" description="Disordered" evidence="2">
    <location>
        <begin position="529"/>
        <end position="568"/>
    </location>
</feature>
<dbReference type="EMBL" id="LSYV01000010">
    <property type="protein sequence ID" value="KXZ52641.1"/>
    <property type="molecule type" value="Genomic_DNA"/>
</dbReference>
<feature type="region of interest" description="Disordered" evidence="2">
    <location>
        <begin position="1298"/>
        <end position="1356"/>
    </location>
</feature>
<feature type="region of interest" description="Disordered" evidence="2">
    <location>
        <begin position="1375"/>
        <end position="1396"/>
    </location>
</feature>
<feature type="region of interest" description="Disordered" evidence="2">
    <location>
        <begin position="397"/>
        <end position="435"/>
    </location>
</feature>
<feature type="region of interest" description="Disordered" evidence="2">
    <location>
        <begin position="1"/>
        <end position="56"/>
    </location>
</feature>
<comment type="caution">
    <text evidence="3">The sequence shown here is derived from an EMBL/GenBank/DDBJ whole genome shotgun (WGS) entry which is preliminary data.</text>
</comment>
<feature type="region of interest" description="Disordered" evidence="2">
    <location>
        <begin position="2730"/>
        <end position="2756"/>
    </location>
</feature>
<feature type="compositionally biased region" description="Basic and acidic residues" evidence="2">
    <location>
        <begin position="397"/>
        <end position="411"/>
    </location>
</feature>